<keyword evidence="1 4" id="KW-0547">Nucleotide-binding</keyword>
<sequence>MKLTIVSGLSGAGKTVALRQYEDLGWFCIDNIPLGLIEPLLVHALHSGDARYNRVAIGVDARAAPAEIEDFPRSVEELRGRDIDVDVLFLQCDEQVLLKRYNETRRKHPLSDAETSLVEALQRERRLLKPVSDAADSVLDTTGLNLHELREAIHRRLPEARAGRLSVLFLSFGFKNGVPDGVDFVFDARCLPNPHWDPNLRPLSGRDAAVAGWLRGQAGVLDFERDVGGFLSSWLPRFQEQDRAYVTIAVGCTGGQHRSVYLVEALGQQFRERFGQVIVKHRDLG</sequence>
<feature type="domain" description="RapZ C-terminal" evidence="6">
    <location>
        <begin position="166"/>
        <end position="284"/>
    </location>
</feature>
<keyword evidence="8" id="KW-1185">Reference proteome</keyword>
<dbReference type="PANTHER" id="PTHR30448:SF0">
    <property type="entry name" value="RNASE ADAPTER PROTEIN RAPZ"/>
    <property type="match status" value="1"/>
</dbReference>
<reference evidence="7 8" key="1">
    <citation type="submission" date="2018-10" db="EMBL/GenBank/DDBJ databases">
        <authorList>
            <person name="Chen W.-M."/>
        </authorList>
    </citation>
    <scope>NUCLEOTIDE SEQUENCE [LARGE SCALE GENOMIC DNA]</scope>
    <source>
        <strain evidence="7 8">THS-13</strain>
    </source>
</reference>
<dbReference type="InterPro" id="IPR053931">
    <property type="entry name" value="RapZ_C"/>
</dbReference>
<evidence type="ECO:0000313" key="8">
    <source>
        <dbReference type="Proteomes" id="UP000282106"/>
    </source>
</evidence>
<dbReference type="GO" id="GO:0005524">
    <property type="term" value="F:ATP binding"/>
    <property type="evidence" value="ECO:0007669"/>
    <property type="project" value="UniProtKB-UniRule"/>
</dbReference>
<name>A0A3N0VMP2_9GAMM</name>
<dbReference type="HAMAP" id="MF_00636">
    <property type="entry name" value="RapZ_like"/>
    <property type="match status" value="1"/>
</dbReference>
<organism evidence="7 8">
    <name type="scientific">Stagnimonas aquatica</name>
    <dbReference type="NCBI Taxonomy" id="2689987"/>
    <lineage>
        <taxon>Bacteria</taxon>
        <taxon>Pseudomonadati</taxon>
        <taxon>Pseudomonadota</taxon>
        <taxon>Gammaproteobacteria</taxon>
        <taxon>Nevskiales</taxon>
        <taxon>Nevskiaceae</taxon>
        <taxon>Stagnimonas</taxon>
    </lineage>
</organism>
<evidence type="ECO:0000313" key="7">
    <source>
        <dbReference type="EMBL" id="ROH93840.1"/>
    </source>
</evidence>
<evidence type="ECO:0000256" key="1">
    <source>
        <dbReference type="ARBA" id="ARBA00022741"/>
    </source>
</evidence>
<dbReference type="AlphaFoldDB" id="A0A3N0VMP2"/>
<keyword evidence="2 4" id="KW-0067">ATP-binding</keyword>
<dbReference type="InterPro" id="IPR027417">
    <property type="entry name" value="P-loop_NTPase"/>
</dbReference>
<feature type="binding site" evidence="4">
    <location>
        <begin position="60"/>
        <end position="63"/>
    </location>
    <ligand>
        <name>GTP</name>
        <dbReference type="ChEBI" id="CHEBI:37565"/>
    </ligand>
</feature>
<dbReference type="FunCoup" id="A0A3N0VMP2">
    <property type="interactions" value="175"/>
</dbReference>
<dbReference type="Proteomes" id="UP000282106">
    <property type="component" value="Unassembled WGS sequence"/>
</dbReference>
<dbReference type="PANTHER" id="PTHR30448">
    <property type="entry name" value="RNASE ADAPTER PROTEIN RAPZ"/>
    <property type="match status" value="1"/>
</dbReference>
<evidence type="ECO:0000256" key="2">
    <source>
        <dbReference type="ARBA" id="ARBA00022840"/>
    </source>
</evidence>
<dbReference type="Pfam" id="PF22740">
    <property type="entry name" value="PapZ_C"/>
    <property type="match status" value="1"/>
</dbReference>
<proteinExistence type="inferred from homology"/>
<evidence type="ECO:0000259" key="6">
    <source>
        <dbReference type="Pfam" id="PF22740"/>
    </source>
</evidence>
<dbReference type="InterPro" id="IPR005337">
    <property type="entry name" value="RapZ-like"/>
</dbReference>
<feature type="domain" description="RapZ-like N-terminal" evidence="5">
    <location>
        <begin position="1"/>
        <end position="157"/>
    </location>
</feature>
<evidence type="ECO:0000256" key="4">
    <source>
        <dbReference type="HAMAP-Rule" id="MF_00636"/>
    </source>
</evidence>
<evidence type="ECO:0000256" key="3">
    <source>
        <dbReference type="ARBA" id="ARBA00023134"/>
    </source>
</evidence>
<feature type="binding site" evidence="4">
    <location>
        <begin position="8"/>
        <end position="15"/>
    </location>
    <ligand>
        <name>ATP</name>
        <dbReference type="ChEBI" id="CHEBI:30616"/>
    </ligand>
</feature>
<gene>
    <name evidence="7" type="primary">rapZ</name>
    <name evidence="7" type="ORF">ED208_02735</name>
</gene>
<dbReference type="Gene3D" id="3.40.50.300">
    <property type="entry name" value="P-loop containing nucleotide triphosphate hydrolases"/>
    <property type="match status" value="1"/>
</dbReference>
<accession>A0A3N0VMP2</accession>
<comment type="caution">
    <text evidence="7">The sequence shown here is derived from an EMBL/GenBank/DDBJ whole genome shotgun (WGS) entry which is preliminary data.</text>
</comment>
<dbReference type="GO" id="GO:0005525">
    <property type="term" value="F:GTP binding"/>
    <property type="evidence" value="ECO:0007669"/>
    <property type="project" value="UniProtKB-UniRule"/>
</dbReference>
<dbReference type="NCBIfam" id="NF003828">
    <property type="entry name" value="PRK05416.1"/>
    <property type="match status" value="1"/>
</dbReference>
<dbReference type="PIRSF" id="PIRSF005052">
    <property type="entry name" value="P-loopkin"/>
    <property type="match status" value="1"/>
</dbReference>
<dbReference type="SUPFAM" id="SSF52540">
    <property type="entry name" value="P-loop containing nucleoside triphosphate hydrolases"/>
    <property type="match status" value="1"/>
</dbReference>
<dbReference type="InParanoid" id="A0A3N0VMP2"/>
<keyword evidence="3 4" id="KW-0342">GTP-binding</keyword>
<protein>
    <submittedName>
        <fullName evidence="7">RNase adapter RapZ</fullName>
    </submittedName>
</protein>
<dbReference type="InterPro" id="IPR053930">
    <property type="entry name" value="RapZ-like_N"/>
</dbReference>
<evidence type="ECO:0000259" key="5">
    <source>
        <dbReference type="Pfam" id="PF03668"/>
    </source>
</evidence>
<dbReference type="Pfam" id="PF03668">
    <property type="entry name" value="RapZ-like_N"/>
    <property type="match status" value="1"/>
</dbReference>
<dbReference type="EMBL" id="RJVO01000001">
    <property type="protein sequence ID" value="ROH93840.1"/>
    <property type="molecule type" value="Genomic_DNA"/>
</dbReference>